<dbReference type="Gene3D" id="3.40.50.10090">
    <property type="match status" value="2"/>
</dbReference>
<feature type="domain" description="Tetrapyrrole biosynthesis uroporphyrinogen III synthase" evidence="1">
    <location>
        <begin position="24"/>
        <end position="265"/>
    </location>
</feature>
<evidence type="ECO:0000259" key="1">
    <source>
        <dbReference type="Pfam" id="PF02602"/>
    </source>
</evidence>
<dbReference type="NCBIfam" id="NF005568">
    <property type="entry name" value="PRK07239.1"/>
    <property type="match status" value="1"/>
</dbReference>
<dbReference type="InterPro" id="IPR036108">
    <property type="entry name" value="4pyrrol_syn_uPrphyn_synt_sf"/>
</dbReference>
<dbReference type="EC" id="4.2.1.75" evidence="2"/>
<dbReference type="GO" id="GO:0006780">
    <property type="term" value="P:uroporphyrinogen III biosynthetic process"/>
    <property type="evidence" value="ECO:0007669"/>
    <property type="project" value="InterPro"/>
</dbReference>
<keyword evidence="2" id="KW-0456">Lyase</keyword>
<accession>A0A9D2LEW2</accession>
<evidence type="ECO:0000313" key="3">
    <source>
        <dbReference type="Proteomes" id="UP000823823"/>
    </source>
</evidence>
<dbReference type="Proteomes" id="UP000823823">
    <property type="component" value="Unassembled WGS sequence"/>
</dbReference>
<dbReference type="InterPro" id="IPR039793">
    <property type="entry name" value="UROS/Hem4"/>
</dbReference>
<dbReference type="PANTHER" id="PTHR40082">
    <property type="entry name" value="BLR5956 PROTEIN"/>
    <property type="match status" value="1"/>
</dbReference>
<reference evidence="2" key="2">
    <citation type="submission" date="2021-04" db="EMBL/GenBank/DDBJ databases">
        <authorList>
            <person name="Gilroy R."/>
        </authorList>
    </citation>
    <scope>NUCLEOTIDE SEQUENCE</scope>
    <source>
        <strain evidence="2">ChiHjej13B12-24818</strain>
    </source>
</reference>
<dbReference type="SUPFAM" id="SSF69618">
    <property type="entry name" value="HemD-like"/>
    <property type="match status" value="1"/>
</dbReference>
<reference evidence="2" key="1">
    <citation type="journal article" date="2021" name="PeerJ">
        <title>Extensive microbial diversity within the chicken gut microbiome revealed by metagenomics and culture.</title>
        <authorList>
            <person name="Gilroy R."/>
            <person name="Ravi A."/>
            <person name="Getino M."/>
            <person name="Pursley I."/>
            <person name="Horton D.L."/>
            <person name="Alikhan N.F."/>
            <person name="Baker D."/>
            <person name="Gharbi K."/>
            <person name="Hall N."/>
            <person name="Watson M."/>
            <person name="Adriaenssens E.M."/>
            <person name="Foster-Nyarko E."/>
            <person name="Jarju S."/>
            <person name="Secka A."/>
            <person name="Antonio M."/>
            <person name="Oren A."/>
            <person name="Chaudhuri R.R."/>
            <person name="La Ragione R."/>
            <person name="Hildebrand F."/>
            <person name="Pallen M.J."/>
        </authorList>
    </citation>
    <scope>NUCLEOTIDE SEQUENCE</scope>
    <source>
        <strain evidence="2">ChiHjej13B12-24818</strain>
    </source>
</reference>
<dbReference type="GO" id="GO:0004852">
    <property type="term" value="F:uroporphyrinogen-III synthase activity"/>
    <property type="evidence" value="ECO:0007669"/>
    <property type="project" value="UniProtKB-EC"/>
</dbReference>
<evidence type="ECO:0000313" key="2">
    <source>
        <dbReference type="EMBL" id="HJB11005.1"/>
    </source>
</evidence>
<dbReference type="Pfam" id="PF02602">
    <property type="entry name" value="HEM4"/>
    <property type="match status" value="1"/>
</dbReference>
<dbReference type="EMBL" id="DWZH01000087">
    <property type="protein sequence ID" value="HJB11005.1"/>
    <property type="molecule type" value="Genomic_DNA"/>
</dbReference>
<name>A0A9D2LEW2_9MICO</name>
<comment type="caution">
    <text evidence="2">The sequence shown here is derived from an EMBL/GenBank/DDBJ whole genome shotgun (WGS) entry which is preliminary data.</text>
</comment>
<gene>
    <name evidence="2" type="ORF">H9786_10840</name>
</gene>
<dbReference type="CDD" id="cd06578">
    <property type="entry name" value="HemD"/>
    <property type="match status" value="1"/>
</dbReference>
<dbReference type="InterPro" id="IPR003754">
    <property type="entry name" value="4pyrrol_synth_uPrphyn_synth"/>
</dbReference>
<dbReference type="PANTHER" id="PTHR40082:SF1">
    <property type="entry name" value="BLR5956 PROTEIN"/>
    <property type="match status" value="1"/>
</dbReference>
<protein>
    <submittedName>
        <fullName evidence="2">Uroporphyrinogen-III synthase</fullName>
        <ecNumber evidence="2">4.2.1.75</ecNumber>
    </submittedName>
</protein>
<dbReference type="AlphaFoldDB" id="A0A9D2LEW2"/>
<sequence>MTPRLSDALLERHLVLAVDRRSQELATALQRHGATVTRAPALKNIPHIDDAALLARTRELIAAPPQLMVVTTGIGFRGWFEAATAAGLDEQLHAALAGARILARGPKARGAIQQAGLVAHWVAESELSVEIAEHLRTLDLTGRRVAIQHHGAGADGLDELLEAASADVVSLTVYRWGPPEEPEAVRRSIRAAAAGQVDAVVFTAAPGAARWLHFAAEQHALDALREQARQGRLLFAGVGPVTAAPLQEQGLEVLTPQRFRLGALVRSLVQHFAQQQDGGTGVG</sequence>
<proteinExistence type="predicted"/>
<organism evidence="2 3">
    <name type="scientific">Candidatus Brachybacterium merdavium</name>
    <dbReference type="NCBI Taxonomy" id="2838513"/>
    <lineage>
        <taxon>Bacteria</taxon>
        <taxon>Bacillati</taxon>
        <taxon>Actinomycetota</taxon>
        <taxon>Actinomycetes</taxon>
        <taxon>Micrococcales</taxon>
        <taxon>Dermabacteraceae</taxon>
        <taxon>Brachybacterium</taxon>
    </lineage>
</organism>